<dbReference type="InterPro" id="IPR011701">
    <property type="entry name" value="MFS"/>
</dbReference>
<dbReference type="InterPro" id="IPR036259">
    <property type="entry name" value="MFS_trans_sf"/>
</dbReference>
<feature type="transmembrane region" description="Helical" evidence="4">
    <location>
        <begin position="84"/>
        <end position="110"/>
    </location>
</feature>
<feature type="transmembrane region" description="Helical" evidence="4">
    <location>
        <begin position="221"/>
        <end position="241"/>
    </location>
</feature>
<proteinExistence type="predicted"/>
<evidence type="ECO:0000256" key="4">
    <source>
        <dbReference type="SAM" id="Phobius"/>
    </source>
</evidence>
<evidence type="ECO:0000313" key="6">
    <source>
        <dbReference type="EMBL" id="MDT0683770.1"/>
    </source>
</evidence>
<gene>
    <name evidence="6" type="ORF">RM543_13845</name>
</gene>
<name>A0ABU3DJ65_9RHOB</name>
<dbReference type="Pfam" id="PF07690">
    <property type="entry name" value="MFS_1"/>
    <property type="match status" value="1"/>
</dbReference>
<keyword evidence="7" id="KW-1185">Reference proteome</keyword>
<evidence type="ECO:0000256" key="3">
    <source>
        <dbReference type="ARBA" id="ARBA00023136"/>
    </source>
</evidence>
<evidence type="ECO:0000256" key="2">
    <source>
        <dbReference type="ARBA" id="ARBA00022989"/>
    </source>
</evidence>
<dbReference type="Gene3D" id="1.20.1250.20">
    <property type="entry name" value="MFS general substrate transporter like domains"/>
    <property type="match status" value="1"/>
</dbReference>
<keyword evidence="3 4" id="KW-0472">Membrane</keyword>
<feature type="transmembrane region" description="Helical" evidence="4">
    <location>
        <begin position="273"/>
        <end position="293"/>
    </location>
</feature>
<feature type="transmembrane region" description="Helical" evidence="4">
    <location>
        <begin position="141"/>
        <end position="165"/>
    </location>
</feature>
<feature type="domain" description="Major facilitator superfamily (MFS) profile" evidence="5">
    <location>
        <begin position="18"/>
        <end position="385"/>
    </location>
</feature>
<organism evidence="6 7">
    <name type="scientific">Tropicimonas omnivorans</name>
    <dbReference type="NCBI Taxonomy" id="3075590"/>
    <lineage>
        <taxon>Bacteria</taxon>
        <taxon>Pseudomonadati</taxon>
        <taxon>Pseudomonadota</taxon>
        <taxon>Alphaproteobacteria</taxon>
        <taxon>Rhodobacterales</taxon>
        <taxon>Roseobacteraceae</taxon>
        <taxon>Tropicimonas</taxon>
    </lineage>
</organism>
<feature type="transmembrane region" description="Helical" evidence="4">
    <location>
        <begin position="116"/>
        <end position="134"/>
    </location>
</feature>
<accession>A0ABU3DJ65</accession>
<protein>
    <submittedName>
        <fullName evidence="6">MFS transporter</fullName>
    </submittedName>
</protein>
<feature type="transmembrane region" description="Helical" evidence="4">
    <location>
        <begin position="55"/>
        <end position="77"/>
    </location>
</feature>
<dbReference type="InterPro" id="IPR020846">
    <property type="entry name" value="MFS_dom"/>
</dbReference>
<keyword evidence="1 4" id="KW-0812">Transmembrane</keyword>
<sequence>MTMRTDIQPAGGHTRWGLVLALFLTGLLAAGQFAKVALTIDAAHEVWPGAGRGVAIAISVVGIVGILFGVMAGGLVARIGARRALVGAMAFGGAVSLLQAMLPPFALFLSSRALEGASHLVIVVAAPTLMAAAASEGMRPVVMGIWGTFFGVGFALTATIVPGLIGAGGLPLLFALHGAGLLAMAAILWPLLPRSGRGAPVSLIDYVAQHRLTYSDPRRRAPAFGFVCYTASYISLVTFLAPRIGDAATAVLPLVSLVGTLSAGVMCRRVSPARVATIGYGASAAALVVLLAVPEEARFAVAVVQFICLGLVPGASFADIAALNAAGPDRARATGAIAQFGNIGTTLGPPLFSLFAASIGGICGLAAALSILGMVAVRAAHRGIGPLPAAAPAAEARHAQD</sequence>
<reference evidence="6 7" key="1">
    <citation type="submission" date="2023-09" db="EMBL/GenBank/DDBJ databases">
        <authorList>
            <person name="Rey-Velasco X."/>
        </authorList>
    </citation>
    <scope>NUCLEOTIDE SEQUENCE [LARGE SCALE GENOMIC DNA]</scope>
    <source>
        <strain evidence="6 7">F158</strain>
    </source>
</reference>
<keyword evidence="2 4" id="KW-1133">Transmembrane helix</keyword>
<feature type="transmembrane region" description="Helical" evidence="4">
    <location>
        <begin position="171"/>
        <end position="192"/>
    </location>
</feature>
<dbReference type="EMBL" id="JAVRHL010000003">
    <property type="protein sequence ID" value="MDT0683770.1"/>
    <property type="molecule type" value="Genomic_DNA"/>
</dbReference>
<comment type="caution">
    <text evidence="6">The sequence shown here is derived from an EMBL/GenBank/DDBJ whole genome shotgun (WGS) entry which is preliminary data.</text>
</comment>
<dbReference type="Proteomes" id="UP001265259">
    <property type="component" value="Unassembled WGS sequence"/>
</dbReference>
<feature type="transmembrane region" description="Helical" evidence="4">
    <location>
        <begin position="351"/>
        <end position="377"/>
    </location>
</feature>
<evidence type="ECO:0000256" key="1">
    <source>
        <dbReference type="ARBA" id="ARBA00022692"/>
    </source>
</evidence>
<dbReference type="SUPFAM" id="SSF103473">
    <property type="entry name" value="MFS general substrate transporter"/>
    <property type="match status" value="1"/>
</dbReference>
<evidence type="ECO:0000259" key="5">
    <source>
        <dbReference type="PROSITE" id="PS50850"/>
    </source>
</evidence>
<dbReference type="RefSeq" id="WP_311692626.1">
    <property type="nucleotide sequence ID" value="NZ_JAVRHL010000003.1"/>
</dbReference>
<dbReference type="PROSITE" id="PS50850">
    <property type="entry name" value="MFS"/>
    <property type="match status" value="1"/>
</dbReference>
<evidence type="ECO:0000313" key="7">
    <source>
        <dbReference type="Proteomes" id="UP001265259"/>
    </source>
</evidence>